<dbReference type="PANTHER" id="PTHR43194">
    <property type="entry name" value="HYDROLASE ALPHA/BETA FOLD FAMILY"/>
    <property type="match status" value="1"/>
</dbReference>
<name>A0A5B8M7Q0_9MICO</name>
<dbReference type="EMBL" id="CP042305">
    <property type="protein sequence ID" value="QDZ15695.1"/>
    <property type="molecule type" value="Genomic_DNA"/>
</dbReference>
<sequence length="241" mass="26071">MPEAPLLHHLEYGTGDRVAVLMHGMQGSAESWWRVAPRLADSGYRVLALDMPGHGESPRDPQLTIDGAADMVTRTVASLTDRPPALAIGFSMGGQVLAAAAERMRPGRAVYVDSPFTARGGWDRDEVLADYEASKRARTYDYLRSSRQHYSDTDCEVEARAAERFDPATWAGVSAGPGGRWMPAPGSLVIRADPSEYVSDELAAALRADGVEVVDIPGAAHSVWYSHYNEFMAALEPVLAA</sequence>
<dbReference type="GO" id="GO:0016787">
    <property type="term" value="F:hydrolase activity"/>
    <property type="evidence" value="ECO:0007669"/>
    <property type="project" value="UniProtKB-KW"/>
</dbReference>
<dbReference type="Gene3D" id="3.40.50.1820">
    <property type="entry name" value="alpha/beta hydrolase"/>
    <property type="match status" value="1"/>
</dbReference>
<dbReference type="Pfam" id="PF12697">
    <property type="entry name" value="Abhydrolase_6"/>
    <property type="match status" value="1"/>
</dbReference>
<evidence type="ECO:0000313" key="2">
    <source>
        <dbReference type="EMBL" id="QDZ15695.1"/>
    </source>
</evidence>
<keyword evidence="2" id="KW-0378">Hydrolase</keyword>
<dbReference type="InterPro" id="IPR029058">
    <property type="entry name" value="AB_hydrolase_fold"/>
</dbReference>
<feature type="domain" description="AB hydrolase-1" evidence="1">
    <location>
        <begin position="20"/>
        <end position="233"/>
    </location>
</feature>
<dbReference type="KEGG" id="huw:FPZ11_13835"/>
<proteinExistence type="predicted"/>
<accession>A0A5B8M7Q0</accession>
<dbReference type="AlphaFoldDB" id="A0A5B8M7Q0"/>
<protein>
    <submittedName>
        <fullName evidence="2">Alpha/beta hydrolase</fullName>
    </submittedName>
</protein>
<dbReference type="RefSeq" id="WP_146321729.1">
    <property type="nucleotide sequence ID" value="NZ_CP042305.1"/>
</dbReference>
<organism evidence="2 3">
    <name type="scientific">Humibacter ginsenosidimutans</name>
    <dbReference type="NCBI Taxonomy" id="2599293"/>
    <lineage>
        <taxon>Bacteria</taxon>
        <taxon>Bacillati</taxon>
        <taxon>Actinomycetota</taxon>
        <taxon>Actinomycetes</taxon>
        <taxon>Micrococcales</taxon>
        <taxon>Microbacteriaceae</taxon>
        <taxon>Humibacter</taxon>
    </lineage>
</organism>
<dbReference type="SUPFAM" id="SSF53474">
    <property type="entry name" value="alpha/beta-Hydrolases"/>
    <property type="match status" value="1"/>
</dbReference>
<dbReference type="PANTHER" id="PTHR43194:SF2">
    <property type="entry name" value="PEROXISOMAL MEMBRANE PROTEIN LPX1"/>
    <property type="match status" value="1"/>
</dbReference>
<dbReference type="OrthoDB" id="8444301at2"/>
<dbReference type="InterPro" id="IPR000073">
    <property type="entry name" value="AB_hydrolase_1"/>
</dbReference>
<dbReference type="InterPro" id="IPR050228">
    <property type="entry name" value="Carboxylesterase_BioH"/>
</dbReference>
<evidence type="ECO:0000313" key="3">
    <source>
        <dbReference type="Proteomes" id="UP000320216"/>
    </source>
</evidence>
<dbReference type="Proteomes" id="UP000320216">
    <property type="component" value="Chromosome"/>
</dbReference>
<reference evidence="2 3" key="1">
    <citation type="submission" date="2019-07" db="EMBL/GenBank/DDBJ databases">
        <title>Full genome sequence of Humibacter sp. WJ7-1.</title>
        <authorList>
            <person name="Im W.-T."/>
        </authorList>
    </citation>
    <scope>NUCLEOTIDE SEQUENCE [LARGE SCALE GENOMIC DNA]</scope>
    <source>
        <strain evidence="2 3">WJ7-1</strain>
    </source>
</reference>
<keyword evidence="3" id="KW-1185">Reference proteome</keyword>
<gene>
    <name evidence="2" type="ORF">FPZ11_13835</name>
</gene>
<evidence type="ECO:0000259" key="1">
    <source>
        <dbReference type="Pfam" id="PF12697"/>
    </source>
</evidence>